<evidence type="ECO:0000256" key="6">
    <source>
        <dbReference type="ARBA" id="ARBA00022837"/>
    </source>
</evidence>
<evidence type="ECO:0000256" key="2">
    <source>
        <dbReference type="ARBA" id="ARBA00010147"/>
    </source>
</evidence>
<dbReference type="InterPro" id="IPR008979">
    <property type="entry name" value="Galactose-bd-like_sf"/>
</dbReference>
<dbReference type="Pfam" id="PF22633">
    <property type="entry name" value="F5_F8_type_C_2"/>
    <property type="match status" value="1"/>
</dbReference>
<dbReference type="EMBL" id="VSWD01000002">
    <property type="protein sequence ID" value="KAK3107917.1"/>
    <property type="molecule type" value="Genomic_DNA"/>
</dbReference>
<accession>A0AA88YWD0</accession>
<comment type="caution">
    <text evidence="9">The sequence shown here is derived from an EMBL/GenBank/DDBJ whole genome shotgun (WGS) entry which is preliminary data.</text>
</comment>
<dbReference type="PANTHER" id="PTHR45713">
    <property type="entry name" value="FTP DOMAIN-CONTAINING PROTEIN"/>
    <property type="match status" value="1"/>
</dbReference>
<evidence type="ECO:0000256" key="3">
    <source>
        <dbReference type="ARBA" id="ARBA00011233"/>
    </source>
</evidence>
<comment type="subunit">
    <text evidence="3">Homotrimer.</text>
</comment>
<dbReference type="SMART" id="SM00607">
    <property type="entry name" value="FTP"/>
    <property type="match status" value="1"/>
</dbReference>
<dbReference type="GO" id="GO:0010185">
    <property type="term" value="P:regulation of cellular defense response"/>
    <property type="evidence" value="ECO:0007669"/>
    <property type="project" value="UniProtKB-ARBA"/>
</dbReference>
<evidence type="ECO:0000313" key="10">
    <source>
        <dbReference type="Proteomes" id="UP001186944"/>
    </source>
</evidence>
<evidence type="ECO:0000256" key="5">
    <source>
        <dbReference type="ARBA" id="ARBA00022734"/>
    </source>
</evidence>
<reference evidence="9" key="1">
    <citation type="submission" date="2019-08" db="EMBL/GenBank/DDBJ databases">
        <title>The improved chromosome-level genome for the pearl oyster Pinctada fucata martensii using PacBio sequencing and Hi-C.</title>
        <authorList>
            <person name="Zheng Z."/>
        </authorList>
    </citation>
    <scope>NUCLEOTIDE SEQUENCE</scope>
    <source>
        <strain evidence="9">ZZ-2019</strain>
        <tissue evidence="9">Adductor muscle</tissue>
    </source>
</reference>
<keyword evidence="5" id="KW-0430">Lectin</keyword>
<keyword evidence="6" id="KW-0106">Calcium</keyword>
<keyword evidence="10" id="KW-1185">Reference proteome</keyword>
<dbReference type="PANTHER" id="PTHR45713:SF6">
    <property type="entry name" value="F5_8 TYPE C DOMAIN-CONTAINING PROTEIN"/>
    <property type="match status" value="1"/>
</dbReference>
<feature type="domain" description="Fucolectin tachylectin-4 pentraxin-1" evidence="8">
    <location>
        <begin position="4"/>
        <end position="150"/>
    </location>
</feature>
<feature type="non-terminal residue" evidence="9">
    <location>
        <position position="1"/>
    </location>
</feature>
<dbReference type="GO" id="GO:0042806">
    <property type="term" value="F:fucose binding"/>
    <property type="evidence" value="ECO:0007669"/>
    <property type="project" value="UniProtKB-ARBA"/>
</dbReference>
<comment type="function">
    <text evidence="1">Acts as a defensive agent. Recognizes blood group fucosylated oligosaccharides including A, B, H and Lewis B-type antigens. Does not recognize Lewis A antigen and has low affinity for monovalent haptens.</text>
</comment>
<name>A0AA88YWD0_PINIB</name>
<evidence type="ECO:0000256" key="4">
    <source>
        <dbReference type="ARBA" id="ARBA00022723"/>
    </source>
</evidence>
<dbReference type="AlphaFoldDB" id="A0AA88YWD0"/>
<evidence type="ECO:0000259" key="8">
    <source>
        <dbReference type="SMART" id="SM00607"/>
    </source>
</evidence>
<keyword evidence="7" id="KW-1015">Disulfide bond</keyword>
<gene>
    <name evidence="9" type="ORF">FSP39_025104</name>
</gene>
<dbReference type="InterPro" id="IPR006585">
    <property type="entry name" value="FTP1"/>
</dbReference>
<dbReference type="Gene3D" id="2.60.120.260">
    <property type="entry name" value="Galactose-binding domain-like"/>
    <property type="match status" value="1"/>
</dbReference>
<organism evidence="9 10">
    <name type="scientific">Pinctada imbricata</name>
    <name type="common">Atlantic pearl-oyster</name>
    <name type="synonym">Pinctada martensii</name>
    <dbReference type="NCBI Taxonomy" id="66713"/>
    <lineage>
        <taxon>Eukaryota</taxon>
        <taxon>Metazoa</taxon>
        <taxon>Spiralia</taxon>
        <taxon>Lophotrochozoa</taxon>
        <taxon>Mollusca</taxon>
        <taxon>Bivalvia</taxon>
        <taxon>Autobranchia</taxon>
        <taxon>Pteriomorphia</taxon>
        <taxon>Pterioida</taxon>
        <taxon>Pterioidea</taxon>
        <taxon>Pteriidae</taxon>
        <taxon>Pinctada</taxon>
    </lineage>
</organism>
<evidence type="ECO:0000256" key="7">
    <source>
        <dbReference type="ARBA" id="ARBA00023157"/>
    </source>
</evidence>
<evidence type="ECO:0000313" key="9">
    <source>
        <dbReference type="EMBL" id="KAK3107917.1"/>
    </source>
</evidence>
<keyword evidence="4" id="KW-0479">Metal-binding</keyword>
<dbReference type="GO" id="GO:0001868">
    <property type="term" value="P:regulation of complement activation, lectin pathway"/>
    <property type="evidence" value="ECO:0007669"/>
    <property type="project" value="UniProtKB-ARBA"/>
</dbReference>
<dbReference type="InterPro" id="IPR051941">
    <property type="entry name" value="BG_Antigen-Binding_Lectin"/>
</dbReference>
<proteinExistence type="inferred from homology"/>
<comment type="similarity">
    <text evidence="2">Belongs to the fucolectin family.</text>
</comment>
<dbReference type="SUPFAM" id="SSF49785">
    <property type="entry name" value="Galactose-binding domain-like"/>
    <property type="match status" value="1"/>
</dbReference>
<protein>
    <recommendedName>
        <fullName evidence="8">Fucolectin tachylectin-4 pentraxin-1 domain-containing protein</fullName>
    </recommendedName>
</protein>
<sequence>ERDSQNIAVGKPASGSSVLYDSPDHFPSQALDGSVVPHKWGIYCYHSGGETTPWLTVDLGTDYDIDFVLIFNRHDEFGERLHDVSVTVSTVSSFSSYTHCGYYTGPGHVIQIATILCQRNVNGRYVKVQILGIPTTDTEYLTICELEIFVI</sequence>
<dbReference type="GO" id="GO:0046872">
    <property type="term" value="F:metal ion binding"/>
    <property type="evidence" value="ECO:0007669"/>
    <property type="project" value="UniProtKB-KW"/>
</dbReference>
<evidence type="ECO:0000256" key="1">
    <source>
        <dbReference type="ARBA" id="ARBA00002219"/>
    </source>
</evidence>
<dbReference type="Proteomes" id="UP001186944">
    <property type="component" value="Unassembled WGS sequence"/>
</dbReference>